<protein>
    <submittedName>
        <fullName evidence="2">DUF87 domain-containing protein</fullName>
    </submittedName>
</protein>
<sequence>MMQEQIIGRVISVDSFRVMIELDASVKTLYKSGFNDIYEIARINSYVSIPVGAEKIIAMITRVKISDETELEASDSSILLPKSRRYVIATMIGTINNANKYIQGVYNFPILDNPVCYVLREDLEIIFDYKPKCSVIDLKNDYYLPIGKSPAFSEFDIKINPDKFLNKHVAVLGNTGSGKSCTIASIFQSMFRGKFQTEEGLKTLTQAHVVIFDTNGEYKKAFQFEEEELKSRVNTFTITKEGLKVPYWFMNYDDLDYLFEPSYQTQAPIFKNAISLAKKDSGVEEEDSIKQRYLLKVLGLIEDMQQDFKLKNYIKLELEGHLEYIEQNLSEYKDDFHKLLEAGKDLKESRGYWNGPLNMSLLQEVRSNILSKMTSPEGSAVENGSDEENIDLPTYFNFKKLFIKSIDDAIKMTVDSELKYKEYLSSLKLRLSSYYYDERISIPFMLKSGKIHDALNHYLQYVLGVLVDHEQANEFGSYRFSSTNVFNPKQKSQVTILDMSLLPYEVLENITGLIGRLLLEFVQRIEKVEEYKDYRGKYPIVIVLEEAQNYIPQVDRKKDRVSISKRVFERIAREGRKYGLSLIVSSQRPSELSKTILSQCNTFIVHRLQNPEDQSYVKQLVSSANADILNQLPILPQQHAIIMGDAVKSPAQVRLTDVEPKPDSGDPEFFSQWLGNKVDIDIKKVTKEWVGDGD</sequence>
<dbReference type="SUPFAM" id="SSF52540">
    <property type="entry name" value="P-loop containing nucleoside triphosphate hydrolases"/>
    <property type="match status" value="1"/>
</dbReference>
<dbReference type="OrthoDB" id="9806951at2"/>
<evidence type="ECO:0000259" key="1">
    <source>
        <dbReference type="Pfam" id="PF01935"/>
    </source>
</evidence>
<accession>A0A3M8AQQ6</accession>
<proteinExistence type="predicted"/>
<evidence type="ECO:0000313" key="3">
    <source>
        <dbReference type="Proteomes" id="UP000268829"/>
    </source>
</evidence>
<dbReference type="Proteomes" id="UP000268829">
    <property type="component" value="Unassembled WGS sequence"/>
</dbReference>
<gene>
    <name evidence="2" type="ORF">EDM57_19650</name>
</gene>
<dbReference type="PANTHER" id="PTHR42957">
    <property type="entry name" value="HELICASE MJ1565-RELATED"/>
    <property type="match status" value="1"/>
</dbReference>
<dbReference type="AlphaFoldDB" id="A0A3M8AQQ6"/>
<feature type="domain" description="Helicase HerA central" evidence="1">
    <location>
        <begin position="145"/>
        <end position="352"/>
    </location>
</feature>
<dbReference type="EMBL" id="RHHS01000048">
    <property type="protein sequence ID" value="RNB53511.1"/>
    <property type="molecule type" value="Genomic_DNA"/>
</dbReference>
<dbReference type="InterPro" id="IPR002789">
    <property type="entry name" value="HerA_central"/>
</dbReference>
<comment type="caution">
    <text evidence="2">The sequence shown here is derived from an EMBL/GenBank/DDBJ whole genome shotgun (WGS) entry which is preliminary data.</text>
</comment>
<dbReference type="Gene3D" id="3.40.50.300">
    <property type="entry name" value="P-loop containing nucleotide triphosphate hydrolases"/>
    <property type="match status" value="2"/>
</dbReference>
<dbReference type="Pfam" id="PF01935">
    <property type="entry name" value="DUF87"/>
    <property type="match status" value="1"/>
</dbReference>
<keyword evidence="3" id="KW-1185">Reference proteome</keyword>
<reference evidence="2 3" key="1">
    <citation type="submission" date="2018-10" db="EMBL/GenBank/DDBJ databases">
        <title>Phylogenomics of Brevibacillus.</title>
        <authorList>
            <person name="Dunlap C."/>
        </authorList>
    </citation>
    <scope>NUCLEOTIDE SEQUENCE [LARGE SCALE GENOMIC DNA]</scope>
    <source>
        <strain evidence="2 3">DSM 100115</strain>
    </source>
</reference>
<dbReference type="InterPro" id="IPR027417">
    <property type="entry name" value="P-loop_NTPase"/>
</dbReference>
<dbReference type="InterPro" id="IPR008571">
    <property type="entry name" value="HerA-like"/>
</dbReference>
<name>A0A3M8AQQ6_9BACL</name>
<organism evidence="2 3">
    <name type="scientific">Brevibacillus gelatini</name>
    <dbReference type="NCBI Taxonomy" id="1655277"/>
    <lineage>
        <taxon>Bacteria</taxon>
        <taxon>Bacillati</taxon>
        <taxon>Bacillota</taxon>
        <taxon>Bacilli</taxon>
        <taxon>Bacillales</taxon>
        <taxon>Paenibacillaceae</taxon>
        <taxon>Brevibacillus</taxon>
    </lineage>
</organism>
<evidence type="ECO:0000313" key="2">
    <source>
        <dbReference type="EMBL" id="RNB53511.1"/>
    </source>
</evidence>
<dbReference type="PANTHER" id="PTHR42957:SF1">
    <property type="entry name" value="HELICASE MJ1565-RELATED"/>
    <property type="match status" value="1"/>
</dbReference>